<evidence type="ECO:0000313" key="2">
    <source>
        <dbReference type="EMBL" id="EJD37319.1"/>
    </source>
</evidence>
<name>J0CZS4_AURST</name>
<reference evidence="3" key="1">
    <citation type="journal article" date="2012" name="Science">
        <title>The Paleozoic origin of enzymatic lignin decomposition reconstructed from 31 fungal genomes.</title>
        <authorList>
            <person name="Floudas D."/>
            <person name="Binder M."/>
            <person name="Riley R."/>
            <person name="Barry K."/>
            <person name="Blanchette R.A."/>
            <person name="Henrissat B."/>
            <person name="Martinez A.T."/>
            <person name="Otillar R."/>
            <person name="Spatafora J.W."/>
            <person name="Yadav J.S."/>
            <person name="Aerts A."/>
            <person name="Benoit I."/>
            <person name="Boyd A."/>
            <person name="Carlson A."/>
            <person name="Copeland A."/>
            <person name="Coutinho P.M."/>
            <person name="de Vries R.P."/>
            <person name="Ferreira P."/>
            <person name="Findley K."/>
            <person name="Foster B."/>
            <person name="Gaskell J."/>
            <person name="Glotzer D."/>
            <person name="Gorecki P."/>
            <person name="Heitman J."/>
            <person name="Hesse C."/>
            <person name="Hori C."/>
            <person name="Igarashi K."/>
            <person name="Jurgens J.A."/>
            <person name="Kallen N."/>
            <person name="Kersten P."/>
            <person name="Kohler A."/>
            <person name="Kuees U."/>
            <person name="Kumar T.K.A."/>
            <person name="Kuo A."/>
            <person name="LaButti K."/>
            <person name="Larrondo L.F."/>
            <person name="Lindquist E."/>
            <person name="Ling A."/>
            <person name="Lombard V."/>
            <person name="Lucas S."/>
            <person name="Lundell T."/>
            <person name="Martin R."/>
            <person name="McLaughlin D.J."/>
            <person name="Morgenstern I."/>
            <person name="Morin E."/>
            <person name="Murat C."/>
            <person name="Nagy L.G."/>
            <person name="Nolan M."/>
            <person name="Ohm R.A."/>
            <person name="Patyshakuliyeva A."/>
            <person name="Rokas A."/>
            <person name="Ruiz-Duenas F.J."/>
            <person name="Sabat G."/>
            <person name="Salamov A."/>
            <person name="Samejima M."/>
            <person name="Schmutz J."/>
            <person name="Slot J.C."/>
            <person name="St John F."/>
            <person name="Stenlid J."/>
            <person name="Sun H."/>
            <person name="Sun S."/>
            <person name="Syed K."/>
            <person name="Tsang A."/>
            <person name="Wiebenga A."/>
            <person name="Young D."/>
            <person name="Pisabarro A."/>
            <person name="Eastwood D.C."/>
            <person name="Martin F."/>
            <person name="Cullen D."/>
            <person name="Grigoriev I.V."/>
            <person name="Hibbett D.S."/>
        </authorList>
    </citation>
    <scope>NUCLEOTIDE SEQUENCE [LARGE SCALE GENOMIC DNA]</scope>
    <source>
        <strain evidence="3">TFB10046</strain>
    </source>
</reference>
<evidence type="ECO:0000313" key="3">
    <source>
        <dbReference type="Proteomes" id="UP000006514"/>
    </source>
</evidence>
<feature type="compositionally biased region" description="Basic and acidic residues" evidence="1">
    <location>
        <begin position="49"/>
        <end position="73"/>
    </location>
</feature>
<organism evidence="2 3">
    <name type="scientific">Auricularia subglabra (strain TFB-10046 / SS5)</name>
    <name type="common">White-rot fungus</name>
    <name type="synonym">Auricularia delicata (strain TFB10046)</name>
    <dbReference type="NCBI Taxonomy" id="717982"/>
    <lineage>
        <taxon>Eukaryota</taxon>
        <taxon>Fungi</taxon>
        <taxon>Dikarya</taxon>
        <taxon>Basidiomycota</taxon>
        <taxon>Agaricomycotina</taxon>
        <taxon>Agaricomycetes</taxon>
        <taxon>Auriculariales</taxon>
        <taxon>Auriculariaceae</taxon>
        <taxon>Auricularia</taxon>
    </lineage>
</organism>
<dbReference type="KEGG" id="adl:AURDEDRAFT_73355"/>
<sequence>MSGSQDTARFDTSVPNSHNNLDRKDQRSHANTVEAASKRRMEREEEEMKDPLEPARRHGNEPSRGAKIDKQIEQEEEQMLNDKGKI</sequence>
<dbReference type="PANTHER" id="PTHR39475">
    <property type="entry name" value="CONIDIATION-SPECIFIC PROTEIN 6"/>
    <property type="match status" value="1"/>
</dbReference>
<dbReference type="eggNOG" id="ENOG502SC0A">
    <property type="taxonomic scope" value="Eukaryota"/>
</dbReference>
<evidence type="ECO:0000256" key="1">
    <source>
        <dbReference type="SAM" id="MobiDB-lite"/>
    </source>
</evidence>
<protein>
    <submittedName>
        <fullName evidence="2">Uncharacterized protein</fullName>
    </submittedName>
</protein>
<keyword evidence="3" id="KW-1185">Reference proteome</keyword>
<dbReference type="Proteomes" id="UP000006514">
    <property type="component" value="Unassembled WGS sequence"/>
</dbReference>
<dbReference type="OrthoDB" id="3358750at2759"/>
<gene>
    <name evidence="2" type="ORF">AURDEDRAFT_73355</name>
</gene>
<proteinExistence type="predicted"/>
<dbReference type="OMA" id="DQRSHAN"/>
<feature type="region of interest" description="Disordered" evidence="1">
    <location>
        <begin position="1"/>
        <end position="86"/>
    </location>
</feature>
<dbReference type="PANTHER" id="PTHR39475:SF1">
    <property type="entry name" value="CONIDIATION-SPECIFIC PROTEIN 6"/>
    <property type="match status" value="1"/>
</dbReference>
<dbReference type="InParanoid" id="J0CZS4"/>
<accession>J0CZS4</accession>
<dbReference type="AlphaFoldDB" id="J0CZS4"/>
<dbReference type="EMBL" id="JH687843">
    <property type="protein sequence ID" value="EJD37319.1"/>
    <property type="molecule type" value="Genomic_DNA"/>
</dbReference>